<protein>
    <submittedName>
        <fullName evidence="2">Uncharacterized protein</fullName>
    </submittedName>
</protein>
<dbReference type="RefSeq" id="XP_049138610.1">
    <property type="nucleotide sequence ID" value="XM_049281467.1"/>
</dbReference>
<sequence length="113" mass="11867">MNGRGLITYQITKIQPQNVEGNSKSEVTDTTSSAPLTAEDQPKPNRKSVWRPTRVAPSSKVLGGNMAMTANSPVSASMAGLPHLHIPQTPTSVVSGPPILQPVGGAEAARQRD</sequence>
<dbReference type="KEGG" id="clup:CLUP02_02435"/>
<reference evidence="2" key="1">
    <citation type="journal article" date="2021" name="Mol. Plant Microbe Interact.">
        <title>Complete Genome Sequence of the Plant-Pathogenic Fungus Colletotrichum lupini.</title>
        <authorList>
            <person name="Baroncelli R."/>
            <person name="Pensec F."/>
            <person name="Da Lio D."/>
            <person name="Boufleur T."/>
            <person name="Vicente I."/>
            <person name="Sarrocco S."/>
            <person name="Picot A."/>
            <person name="Baraldi E."/>
            <person name="Sukno S."/>
            <person name="Thon M."/>
            <person name="Le Floch G."/>
        </authorList>
    </citation>
    <scope>NUCLEOTIDE SEQUENCE</scope>
    <source>
        <strain evidence="2">IMI 504893</strain>
    </source>
</reference>
<accession>A0A9Q8SGJ0</accession>
<dbReference type="AlphaFoldDB" id="A0A9Q8SGJ0"/>
<name>A0A9Q8SGJ0_9PEZI</name>
<feature type="region of interest" description="Disordered" evidence="1">
    <location>
        <begin position="15"/>
        <end position="68"/>
    </location>
</feature>
<dbReference type="Proteomes" id="UP000830671">
    <property type="component" value="Chromosome 2"/>
</dbReference>
<proteinExistence type="predicted"/>
<feature type="compositionally biased region" description="Polar residues" evidence="1">
    <location>
        <begin position="15"/>
        <end position="35"/>
    </location>
</feature>
<evidence type="ECO:0000313" key="2">
    <source>
        <dbReference type="EMBL" id="UQC76969.1"/>
    </source>
</evidence>
<dbReference type="EMBL" id="CP019474">
    <property type="protein sequence ID" value="UQC76969.1"/>
    <property type="molecule type" value="Genomic_DNA"/>
</dbReference>
<keyword evidence="3" id="KW-1185">Reference proteome</keyword>
<evidence type="ECO:0000313" key="3">
    <source>
        <dbReference type="Proteomes" id="UP000830671"/>
    </source>
</evidence>
<organism evidence="2 3">
    <name type="scientific">Colletotrichum lupini</name>
    <dbReference type="NCBI Taxonomy" id="145971"/>
    <lineage>
        <taxon>Eukaryota</taxon>
        <taxon>Fungi</taxon>
        <taxon>Dikarya</taxon>
        <taxon>Ascomycota</taxon>
        <taxon>Pezizomycotina</taxon>
        <taxon>Sordariomycetes</taxon>
        <taxon>Hypocreomycetidae</taxon>
        <taxon>Glomerellales</taxon>
        <taxon>Glomerellaceae</taxon>
        <taxon>Colletotrichum</taxon>
        <taxon>Colletotrichum acutatum species complex</taxon>
    </lineage>
</organism>
<dbReference type="GeneID" id="73336477"/>
<evidence type="ECO:0000256" key="1">
    <source>
        <dbReference type="SAM" id="MobiDB-lite"/>
    </source>
</evidence>
<feature type="region of interest" description="Disordered" evidence="1">
    <location>
        <begin position="81"/>
        <end position="113"/>
    </location>
</feature>
<gene>
    <name evidence="2" type="ORF">CLUP02_02435</name>
</gene>